<keyword evidence="3" id="KW-1185">Reference proteome</keyword>
<proteinExistence type="predicted"/>
<protein>
    <submittedName>
        <fullName evidence="2">Uncharacterized protein</fullName>
    </submittedName>
</protein>
<dbReference type="EMBL" id="JARBDR010000716">
    <property type="protein sequence ID" value="KAJ8307788.1"/>
    <property type="molecule type" value="Genomic_DNA"/>
</dbReference>
<reference evidence="2 3" key="1">
    <citation type="submission" date="2022-12" db="EMBL/GenBank/DDBJ databases">
        <title>Chromosome-level genome of Tegillarca granosa.</title>
        <authorList>
            <person name="Kim J."/>
        </authorList>
    </citation>
    <scope>NUCLEOTIDE SEQUENCE [LARGE SCALE GENOMIC DNA]</scope>
    <source>
        <strain evidence="2">Teg-2019</strain>
        <tissue evidence="2">Adductor muscle</tissue>
    </source>
</reference>
<evidence type="ECO:0000313" key="3">
    <source>
        <dbReference type="Proteomes" id="UP001217089"/>
    </source>
</evidence>
<comment type="caution">
    <text evidence="2">The sequence shown here is derived from an EMBL/GenBank/DDBJ whole genome shotgun (WGS) entry which is preliminary data.</text>
</comment>
<organism evidence="2 3">
    <name type="scientific">Tegillarca granosa</name>
    <name type="common">Malaysian cockle</name>
    <name type="synonym">Anadara granosa</name>
    <dbReference type="NCBI Taxonomy" id="220873"/>
    <lineage>
        <taxon>Eukaryota</taxon>
        <taxon>Metazoa</taxon>
        <taxon>Spiralia</taxon>
        <taxon>Lophotrochozoa</taxon>
        <taxon>Mollusca</taxon>
        <taxon>Bivalvia</taxon>
        <taxon>Autobranchia</taxon>
        <taxon>Pteriomorphia</taxon>
        <taxon>Arcoida</taxon>
        <taxon>Arcoidea</taxon>
        <taxon>Arcidae</taxon>
        <taxon>Tegillarca</taxon>
    </lineage>
</organism>
<name>A0ABQ9ERF7_TEGGR</name>
<keyword evidence="1" id="KW-0472">Membrane</keyword>
<accession>A0ABQ9ERF7</accession>
<keyword evidence="1" id="KW-1133">Transmembrane helix</keyword>
<feature type="transmembrane region" description="Helical" evidence="1">
    <location>
        <begin position="415"/>
        <end position="434"/>
    </location>
</feature>
<evidence type="ECO:0000256" key="1">
    <source>
        <dbReference type="SAM" id="Phobius"/>
    </source>
</evidence>
<sequence length="459" mass="50701">MKPITDKNGDKTDISYSCWSNCPKSPKHPTLPKVCHYTDILADPNLVPDTRILGWYGTPGTADPVNGWIVPVPTFQEPDPIIKIVFPGLYPVKVTNVTIIGNAETVSVKITGQCSYSSNSFRNTETASSTTGTTVVIFDTLPCADEVKVTLTNVTGSINGSYHVDIRIYGCEVDGNCDSPYKELLQQVPLYQIVEHYSRQLPNTWSIRNGGHSLQTSSFYSTDGPIITLILPPDHVDHFLVRSIEITSSEYEFSISYISSRNNLTFATLVTEINGCGIMASFPEPINIYAIRITSTRTSPLHSVFDFNVLVVACVLSEDLLKGIATEYNEFCQYQLTTEATTEVTTGITDITTTEACCACSTTLPPLTTPEPMTIQEAEEKAQKLRKELSVDVKTLSSTIRKRVSAKDERPSSQLFGVFGVVFIVVVFGTIIIVDIPNLFKTIKVTWKIVSEYLSRKRS</sequence>
<dbReference type="Proteomes" id="UP001217089">
    <property type="component" value="Unassembled WGS sequence"/>
</dbReference>
<keyword evidence="1" id="KW-0812">Transmembrane</keyword>
<gene>
    <name evidence="2" type="ORF">KUTeg_014659</name>
</gene>
<evidence type="ECO:0000313" key="2">
    <source>
        <dbReference type="EMBL" id="KAJ8307788.1"/>
    </source>
</evidence>